<evidence type="ECO:0000313" key="2">
    <source>
        <dbReference type="Proteomes" id="UP000277204"/>
    </source>
</evidence>
<dbReference type="EMBL" id="UZAI01017761">
    <property type="protein sequence ID" value="VDP29201.1"/>
    <property type="molecule type" value="Genomic_DNA"/>
</dbReference>
<dbReference type="AlphaFoldDB" id="A0A183MRW9"/>
<proteinExistence type="predicted"/>
<sequence>MISVTSASEVVSLNIHKGRSKILRYNTTCTNQITFGGEGLEDVKTFTYMNSIINEHTGSDVGVRARMNTERTTFLHLKNIRNSKQLSINTKVRIFNTNVKTVLLYGAETLRTTKVFI</sequence>
<organism evidence="1 2">
    <name type="scientific">Schistosoma margrebowiei</name>
    <dbReference type="NCBI Taxonomy" id="48269"/>
    <lineage>
        <taxon>Eukaryota</taxon>
        <taxon>Metazoa</taxon>
        <taxon>Spiralia</taxon>
        <taxon>Lophotrochozoa</taxon>
        <taxon>Platyhelminthes</taxon>
        <taxon>Trematoda</taxon>
        <taxon>Digenea</taxon>
        <taxon>Strigeidida</taxon>
        <taxon>Schistosomatoidea</taxon>
        <taxon>Schistosomatidae</taxon>
        <taxon>Schistosoma</taxon>
    </lineage>
</organism>
<evidence type="ECO:0000313" key="1">
    <source>
        <dbReference type="EMBL" id="VDP29201.1"/>
    </source>
</evidence>
<dbReference type="InterPro" id="IPR045609">
    <property type="entry name" value="DUF6451"/>
</dbReference>
<dbReference type="PANTHER" id="PTHR47027">
    <property type="entry name" value="REVERSE TRANSCRIPTASE DOMAIN-CONTAINING PROTEIN"/>
    <property type="match status" value="1"/>
</dbReference>
<reference evidence="1 2" key="1">
    <citation type="submission" date="2018-11" db="EMBL/GenBank/DDBJ databases">
        <authorList>
            <consortium name="Pathogen Informatics"/>
        </authorList>
    </citation>
    <scope>NUCLEOTIDE SEQUENCE [LARGE SCALE GENOMIC DNA]</scope>
    <source>
        <strain evidence="1 2">Zambia</strain>
    </source>
</reference>
<dbReference type="Proteomes" id="UP000277204">
    <property type="component" value="Unassembled WGS sequence"/>
</dbReference>
<protein>
    <submittedName>
        <fullName evidence="1">Uncharacterized protein</fullName>
    </submittedName>
</protein>
<dbReference type="Pfam" id="PF20049">
    <property type="entry name" value="DUF6451"/>
    <property type="match status" value="1"/>
</dbReference>
<gene>
    <name evidence="1" type="ORF">SMRZ_LOCUS18794</name>
</gene>
<name>A0A183MRW9_9TREM</name>
<keyword evidence="2" id="KW-1185">Reference proteome</keyword>
<dbReference type="PANTHER" id="PTHR47027:SF25">
    <property type="entry name" value="REVERSE TRANSCRIPTASE DOMAIN-CONTAINING PROTEIN"/>
    <property type="match status" value="1"/>
</dbReference>
<accession>A0A183MRW9</accession>